<keyword evidence="1" id="KW-0812">Transmembrane</keyword>
<keyword evidence="1" id="KW-1133">Transmembrane helix</keyword>
<dbReference type="AlphaFoldDB" id="A0A0S4XLB1"/>
<sequence length="202" mass="22929">MLKTITRATLLLVLVSSNSLFASPFIKDELLKPQAKELIVKMAGELEEKTGIHGYVIATNDEMPKGMNMVTYVKQFEGNISKPYVIYIFAPKSLRVGVIASSSDIEKLYDSNDVKDESINVVRDEYDGNKVEDKYNIAIIQSFSELVDQIGKSKNIEMTTVIPNDTHFVINIIRVFLYIGSIFVVWVFLIKPFIDRIRNGRK</sequence>
<evidence type="ECO:0008006" key="4">
    <source>
        <dbReference type="Google" id="ProtNLM"/>
    </source>
</evidence>
<keyword evidence="2" id="KW-0732">Signal</keyword>
<proteinExistence type="predicted"/>
<dbReference type="EMBL" id="FAXN01000015">
    <property type="protein sequence ID" value="CUV65063.1"/>
    <property type="molecule type" value="Genomic_DNA"/>
</dbReference>
<evidence type="ECO:0000256" key="1">
    <source>
        <dbReference type="SAM" id="Phobius"/>
    </source>
</evidence>
<keyword evidence="1" id="KW-0472">Membrane</keyword>
<reference evidence="3" key="1">
    <citation type="submission" date="2015-11" db="EMBL/GenBank/DDBJ databases">
        <authorList>
            <person name="Zhang Y."/>
            <person name="Guo Z."/>
        </authorList>
    </citation>
    <scope>NUCLEOTIDE SEQUENCE</scope>
    <source>
        <strain evidence="3">BN30871</strain>
    </source>
</reference>
<organism evidence="3">
    <name type="scientific">Sulfurovum sp. enrichment culture clone C5</name>
    <dbReference type="NCBI Taxonomy" id="497650"/>
    <lineage>
        <taxon>Bacteria</taxon>
        <taxon>Pseudomonadati</taxon>
        <taxon>Campylobacterota</taxon>
        <taxon>Epsilonproteobacteria</taxon>
        <taxon>Campylobacterales</taxon>
        <taxon>Sulfurovaceae</taxon>
        <taxon>Sulfurovum</taxon>
        <taxon>environmental samples</taxon>
    </lineage>
</organism>
<evidence type="ECO:0000256" key="2">
    <source>
        <dbReference type="SAM" id="SignalP"/>
    </source>
</evidence>
<feature type="signal peptide" evidence="2">
    <location>
        <begin position="1"/>
        <end position="22"/>
    </location>
</feature>
<feature type="chain" id="PRO_5006629787" description="TPM domain-containing protein" evidence="2">
    <location>
        <begin position="23"/>
        <end position="202"/>
    </location>
</feature>
<evidence type="ECO:0000313" key="3">
    <source>
        <dbReference type="EMBL" id="CUV65063.1"/>
    </source>
</evidence>
<feature type="transmembrane region" description="Helical" evidence="1">
    <location>
        <begin position="175"/>
        <end position="194"/>
    </location>
</feature>
<gene>
    <name evidence="3" type="ORF">BN3087_170016</name>
</gene>
<name>A0A0S4XLB1_9BACT</name>
<accession>A0A0S4XLB1</accession>
<protein>
    <recommendedName>
        <fullName evidence="4">TPM domain-containing protein</fullName>
    </recommendedName>
</protein>